<accession>A0ABT6VD69</accession>
<dbReference type="Proteomes" id="UP001243403">
    <property type="component" value="Unassembled WGS sequence"/>
</dbReference>
<sequence length="44" mass="5351">MKKGNLPSKMCLVCSRPFSWRKKWEKVWDEVKYCSEKCKRNKKG</sequence>
<dbReference type="RefSeq" id="WP_282711402.1">
    <property type="nucleotide sequence ID" value="NZ_JASCRZ010000008.1"/>
</dbReference>
<comment type="caution">
    <text evidence="1">The sequence shown here is derived from an EMBL/GenBank/DDBJ whole genome shotgun (WGS) entry which is preliminary data.</text>
</comment>
<evidence type="ECO:0000313" key="2">
    <source>
        <dbReference type="Proteomes" id="UP001243403"/>
    </source>
</evidence>
<name>A0ABT6VD69_9FLAO</name>
<dbReference type="EMBL" id="JASCRZ010000008">
    <property type="protein sequence ID" value="MDI5896155.1"/>
    <property type="molecule type" value="Genomic_DNA"/>
</dbReference>
<reference evidence="1 2" key="1">
    <citation type="submission" date="2023-04" db="EMBL/GenBank/DDBJ databases">
        <title>Two novel species of Flavobacterium.</title>
        <authorList>
            <person name="Liu Q."/>
            <person name="Xin Y.-H."/>
        </authorList>
    </citation>
    <scope>NUCLEOTIDE SEQUENCE [LARGE SCALE GENOMIC DNA]</scope>
    <source>
        <strain evidence="1 2">LB1P51</strain>
    </source>
</reference>
<dbReference type="PANTHER" id="PTHR37463:SF1">
    <property type="entry name" value="DUF2256 DOMAIN-CONTAINING PROTEIN"/>
    <property type="match status" value="1"/>
</dbReference>
<proteinExistence type="predicted"/>
<protein>
    <submittedName>
        <fullName evidence="1">DUF2256 domain-containing protein</fullName>
    </submittedName>
</protein>
<organism evidence="1 2">
    <name type="scientific">Flavobacterium algoritolerans</name>
    <dbReference type="NCBI Taxonomy" id="3041254"/>
    <lineage>
        <taxon>Bacteria</taxon>
        <taxon>Pseudomonadati</taxon>
        <taxon>Bacteroidota</taxon>
        <taxon>Flavobacteriia</taxon>
        <taxon>Flavobacteriales</taxon>
        <taxon>Flavobacteriaceae</taxon>
        <taxon>Flavobacterium</taxon>
    </lineage>
</organism>
<dbReference type="Pfam" id="PF10013">
    <property type="entry name" value="DUF2256"/>
    <property type="match status" value="1"/>
</dbReference>
<keyword evidence="2" id="KW-1185">Reference proteome</keyword>
<dbReference type="InterPro" id="IPR017136">
    <property type="entry name" value="UCP037205"/>
</dbReference>
<dbReference type="PIRSF" id="PIRSF037205">
    <property type="entry name" value="UCP037205"/>
    <property type="match status" value="1"/>
</dbReference>
<evidence type="ECO:0000313" key="1">
    <source>
        <dbReference type="EMBL" id="MDI5896155.1"/>
    </source>
</evidence>
<gene>
    <name evidence="1" type="ORF">QLS65_14770</name>
</gene>
<dbReference type="PANTHER" id="PTHR37463">
    <property type="entry name" value="GSL3115 PROTEIN"/>
    <property type="match status" value="1"/>
</dbReference>